<dbReference type="OrthoDB" id="9800613at2"/>
<dbReference type="Proteomes" id="UP000278222">
    <property type="component" value="Unassembled WGS sequence"/>
</dbReference>
<keyword evidence="4" id="KW-1185">Reference proteome</keyword>
<reference evidence="3 4" key="1">
    <citation type="submission" date="2018-11" db="EMBL/GenBank/DDBJ databases">
        <title>Genomic Encyclopedia of Type Strains, Phase IV (KMG-IV): sequencing the most valuable type-strain genomes for metagenomic binning, comparative biology and taxonomic classification.</title>
        <authorList>
            <person name="Goeker M."/>
        </authorList>
    </citation>
    <scope>NUCLEOTIDE SEQUENCE [LARGE SCALE GENOMIC DNA]</scope>
    <source>
        <strain evidence="3 4">DSM 5900</strain>
    </source>
</reference>
<comment type="similarity">
    <text evidence="1">Belongs to the membrane fusion protein (MFP) (TC 8.A.1) family.</text>
</comment>
<dbReference type="Gene3D" id="2.40.30.170">
    <property type="match status" value="1"/>
</dbReference>
<name>A0A3N1MCE2_9PROT</name>
<accession>A0A3N1MCE2</accession>
<dbReference type="GO" id="GO:0015562">
    <property type="term" value="F:efflux transmembrane transporter activity"/>
    <property type="evidence" value="ECO:0007669"/>
    <property type="project" value="TreeGrafter"/>
</dbReference>
<dbReference type="AlphaFoldDB" id="A0A3N1MCE2"/>
<evidence type="ECO:0000259" key="2">
    <source>
        <dbReference type="Pfam" id="PF25954"/>
    </source>
</evidence>
<dbReference type="Gene3D" id="2.40.50.100">
    <property type="match status" value="1"/>
</dbReference>
<dbReference type="InterPro" id="IPR006143">
    <property type="entry name" value="RND_pump_MFP"/>
</dbReference>
<evidence type="ECO:0000313" key="4">
    <source>
        <dbReference type="Proteomes" id="UP000278222"/>
    </source>
</evidence>
<dbReference type="Gene3D" id="1.10.287.470">
    <property type="entry name" value="Helix hairpin bin"/>
    <property type="match status" value="1"/>
</dbReference>
<protein>
    <submittedName>
        <fullName evidence="3">Multidrug efflux system membrane fusion protein</fullName>
    </submittedName>
</protein>
<dbReference type="Pfam" id="PF25954">
    <property type="entry name" value="Beta-barrel_RND_2"/>
    <property type="match status" value="1"/>
</dbReference>
<feature type="domain" description="CusB-like beta-barrel" evidence="2">
    <location>
        <begin position="205"/>
        <end position="275"/>
    </location>
</feature>
<dbReference type="RefSeq" id="WP_123688150.1">
    <property type="nucleotide sequence ID" value="NZ_AP019700.1"/>
</dbReference>
<sequence length="363" mass="38852">MRSSYWMAAAVVVGATAWVASGQMPGRAETEVEKKPAAIQAAPAPAVRVAESVAENRARRIVLRGRTEPNRQVVIRAETMGRVATIGAGRGSAVAKDTPIIELAEDDRPARLAEARALLTQREVEFRASRTLADRGFRADNQHAVAKAQLDSARALVTRMEVETRRLNIRAPFAGVLESRPVELGDYLKEGDTVATLVDLDPVIVVAHLTEVDRARVAIGQTAVARLATGQEIPVRVRYLSANADSATRTFRIELESPNADGKVIGGVTAEILLAVEQVAAHRITPALLGLDERGVIGVKTVDGGDKVVFQPIRIVDDGPDGMWVTGLPERARIITVGHEFVRAGQNVRPVMEKAGDAGGKAS</sequence>
<dbReference type="PANTHER" id="PTHR30469:SF29">
    <property type="entry name" value="BLR2860 PROTEIN"/>
    <property type="match status" value="1"/>
</dbReference>
<proteinExistence type="inferred from homology"/>
<organism evidence="3 4">
    <name type="scientific">Stella humosa</name>
    <dbReference type="NCBI Taxonomy" id="94"/>
    <lineage>
        <taxon>Bacteria</taxon>
        <taxon>Pseudomonadati</taxon>
        <taxon>Pseudomonadota</taxon>
        <taxon>Alphaproteobacteria</taxon>
        <taxon>Rhodospirillales</taxon>
        <taxon>Stellaceae</taxon>
        <taxon>Stella</taxon>
    </lineage>
</organism>
<dbReference type="NCBIfam" id="TIGR01730">
    <property type="entry name" value="RND_mfp"/>
    <property type="match status" value="1"/>
</dbReference>
<evidence type="ECO:0000256" key="1">
    <source>
        <dbReference type="ARBA" id="ARBA00009477"/>
    </source>
</evidence>
<dbReference type="SUPFAM" id="SSF111369">
    <property type="entry name" value="HlyD-like secretion proteins"/>
    <property type="match status" value="1"/>
</dbReference>
<evidence type="ECO:0000313" key="3">
    <source>
        <dbReference type="EMBL" id="ROQ01383.1"/>
    </source>
</evidence>
<dbReference type="EMBL" id="RJKX01000011">
    <property type="protein sequence ID" value="ROQ01383.1"/>
    <property type="molecule type" value="Genomic_DNA"/>
</dbReference>
<dbReference type="InterPro" id="IPR058792">
    <property type="entry name" value="Beta-barrel_RND_2"/>
</dbReference>
<gene>
    <name evidence="3" type="ORF">EDC65_0561</name>
</gene>
<dbReference type="PANTHER" id="PTHR30469">
    <property type="entry name" value="MULTIDRUG RESISTANCE PROTEIN MDTA"/>
    <property type="match status" value="1"/>
</dbReference>
<comment type="caution">
    <text evidence="3">The sequence shown here is derived from an EMBL/GenBank/DDBJ whole genome shotgun (WGS) entry which is preliminary data.</text>
</comment>
<dbReference type="GO" id="GO:1990281">
    <property type="term" value="C:efflux pump complex"/>
    <property type="evidence" value="ECO:0007669"/>
    <property type="project" value="TreeGrafter"/>
</dbReference>